<dbReference type="Proteomes" id="UP000011083">
    <property type="component" value="Unassembled WGS sequence"/>
</dbReference>
<dbReference type="KEGG" id="acan:ACA1_068630"/>
<evidence type="ECO:0000256" key="7">
    <source>
        <dbReference type="ARBA" id="ARBA00023237"/>
    </source>
</evidence>
<keyword evidence="5 8" id="KW-0732">Signal</keyword>
<dbReference type="SUPFAM" id="SSF51126">
    <property type="entry name" value="Pectin lyase-like"/>
    <property type="match status" value="1"/>
</dbReference>
<dbReference type="AlphaFoldDB" id="L8HCK8"/>
<dbReference type="VEuPathDB" id="AmoebaDB:ACA1_068630"/>
<dbReference type="OrthoDB" id="205145at2759"/>
<sequence length="242" mass="24869">MTRTTFTLLVSAFLLAFVFTARAQSSLWVRPGGCDTSTCGSSCNGTFECPLDTIQDALDELPYGGTVLLFPGTYSGEGNSNITLKGAQYTINSGQGVQLATIDCGGRPGFTVENGNAIIAGVIVNNCQRPGGNGGAFYTRYANIALQGVKVTNSGADKGAAFYLENGSGTIARSYFTSNTATTTGGGIYVTGSQLDLIESNMTGNSPNDIACAGATINQPRPAIETGEVECLSGCNSPLCSA</sequence>
<dbReference type="InterPro" id="IPR012334">
    <property type="entry name" value="Pectin_lyas_fold"/>
</dbReference>
<dbReference type="GeneID" id="14924252"/>
<reference evidence="9 10" key="1">
    <citation type="journal article" date="2013" name="Genome Biol.">
        <title>Genome of Acanthamoeba castellanii highlights extensive lateral gene transfer and early evolution of tyrosine kinase signaling.</title>
        <authorList>
            <person name="Clarke M."/>
            <person name="Lohan A.J."/>
            <person name="Liu B."/>
            <person name="Lagkouvardos I."/>
            <person name="Roy S."/>
            <person name="Zafar N."/>
            <person name="Bertelli C."/>
            <person name="Schilde C."/>
            <person name="Kianianmomeni A."/>
            <person name="Burglin T.R."/>
            <person name="Frech C."/>
            <person name="Turcotte B."/>
            <person name="Kopec K.O."/>
            <person name="Synnott J.M."/>
            <person name="Choo C."/>
            <person name="Paponov I."/>
            <person name="Finkler A."/>
            <person name="Soon Heng Tan C."/>
            <person name="Hutchins A.P."/>
            <person name="Weinmeier T."/>
            <person name="Rattei T."/>
            <person name="Chu J.S."/>
            <person name="Gimenez G."/>
            <person name="Irimia M."/>
            <person name="Rigden D.J."/>
            <person name="Fitzpatrick D.A."/>
            <person name="Lorenzo-Morales J."/>
            <person name="Bateman A."/>
            <person name="Chiu C.H."/>
            <person name="Tang P."/>
            <person name="Hegemann P."/>
            <person name="Fromm H."/>
            <person name="Raoult D."/>
            <person name="Greub G."/>
            <person name="Miranda-Saavedra D."/>
            <person name="Chen N."/>
            <person name="Nash P."/>
            <person name="Ginger M.L."/>
            <person name="Horn M."/>
            <person name="Schaap P."/>
            <person name="Caler L."/>
            <person name="Loftus B."/>
        </authorList>
    </citation>
    <scope>NUCLEOTIDE SEQUENCE [LARGE SCALE GENOMIC DNA]</scope>
    <source>
        <strain evidence="9 10">Neff</strain>
    </source>
</reference>
<protein>
    <submittedName>
        <fullName evidence="9">Polymorphic outer membrane protein</fullName>
    </submittedName>
</protein>
<feature type="chain" id="PRO_5003990337" evidence="8">
    <location>
        <begin position="24"/>
        <end position="242"/>
    </location>
</feature>
<gene>
    <name evidence="9" type="ORF">ACA1_068630</name>
</gene>
<keyword evidence="7" id="KW-0998">Cell outer membrane</keyword>
<keyword evidence="10" id="KW-1185">Reference proteome</keyword>
<accession>L8HCK8</accession>
<evidence type="ECO:0000256" key="8">
    <source>
        <dbReference type="SAM" id="SignalP"/>
    </source>
</evidence>
<evidence type="ECO:0000256" key="3">
    <source>
        <dbReference type="ARBA" id="ARBA00004613"/>
    </source>
</evidence>
<name>L8HCK8_ACACF</name>
<comment type="subcellular location">
    <subcellularLocation>
        <location evidence="1">Cell envelope</location>
    </subcellularLocation>
    <subcellularLocation>
        <location evidence="2">Cell outer membrane</location>
    </subcellularLocation>
    <subcellularLocation>
        <location evidence="3">Secreted</location>
    </subcellularLocation>
</comment>
<proteinExistence type="predicted"/>
<dbReference type="Gene3D" id="2.160.20.10">
    <property type="entry name" value="Single-stranded right-handed beta-helix, Pectin lyase-like"/>
    <property type="match status" value="1"/>
</dbReference>
<evidence type="ECO:0000313" key="10">
    <source>
        <dbReference type="Proteomes" id="UP000011083"/>
    </source>
</evidence>
<dbReference type="NCBIfam" id="TIGR01376">
    <property type="entry name" value="POMP_repeat"/>
    <property type="match status" value="1"/>
</dbReference>
<dbReference type="RefSeq" id="XP_004352807.1">
    <property type="nucleotide sequence ID" value="XM_004352755.1"/>
</dbReference>
<evidence type="ECO:0000256" key="2">
    <source>
        <dbReference type="ARBA" id="ARBA00004442"/>
    </source>
</evidence>
<keyword evidence="4" id="KW-0964">Secreted</keyword>
<evidence type="ECO:0000256" key="6">
    <source>
        <dbReference type="ARBA" id="ARBA00023136"/>
    </source>
</evidence>
<dbReference type="GO" id="GO:0005576">
    <property type="term" value="C:extracellular region"/>
    <property type="evidence" value="ECO:0007669"/>
    <property type="project" value="UniProtKB-SubCell"/>
</dbReference>
<evidence type="ECO:0000256" key="1">
    <source>
        <dbReference type="ARBA" id="ARBA00004196"/>
    </source>
</evidence>
<organism evidence="9 10">
    <name type="scientific">Acanthamoeba castellanii (strain ATCC 30010 / Neff)</name>
    <dbReference type="NCBI Taxonomy" id="1257118"/>
    <lineage>
        <taxon>Eukaryota</taxon>
        <taxon>Amoebozoa</taxon>
        <taxon>Discosea</taxon>
        <taxon>Longamoebia</taxon>
        <taxon>Centramoebida</taxon>
        <taxon>Acanthamoebidae</taxon>
        <taxon>Acanthamoeba</taxon>
    </lineage>
</organism>
<dbReference type="InterPro" id="IPR011050">
    <property type="entry name" value="Pectin_lyase_fold/virulence"/>
</dbReference>
<keyword evidence="6" id="KW-0472">Membrane</keyword>
<evidence type="ECO:0000256" key="5">
    <source>
        <dbReference type="ARBA" id="ARBA00022729"/>
    </source>
</evidence>
<evidence type="ECO:0000256" key="4">
    <source>
        <dbReference type="ARBA" id="ARBA00022525"/>
    </source>
</evidence>
<evidence type="ECO:0000313" key="9">
    <source>
        <dbReference type="EMBL" id="ELR23279.1"/>
    </source>
</evidence>
<dbReference type="InterPro" id="IPR003368">
    <property type="entry name" value="POMP_repeat"/>
</dbReference>
<feature type="signal peptide" evidence="8">
    <location>
        <begin position="1"/>
        <end position="23"/>
    </location>
</feature>
<dbReference type="EMBL" id="KB007857">
    <property type="protein sequence ID" value="ELR23279.1"/>
    <property type="molecule type" value="Genomic_DNA"/>
</dbReference>